<reference evidence="3 4" key="1">
    <citation type="submission" date="2016-10" db="EMBL/GenBank/DDBJ databases">
        <title>Draft genome sequences of four alkaliphilic bacteria belonging to the Anaerobacillus genus.</title>
        <authorList>
            <person name="Bassil N.M."/>
            <person name="Lloyd J.R."/>
        </authorList>
    </citation>
    <scope>NUCLEOTIDE SEQUENCE [LARGE SCALE GENOMIC DNA]</scope>
    <source>
        <strain evidence="3 4">DSM 18345</strain>
    </source>
</reference>
<comment type="similarity">
    <text evidence="1">Belongs to the ABC transporter superfamily.</text>
</comment>
<organism evidence="3 4">
    <name type="scientific">Anaerobacillus alkalilacustris</name>
    <dbReference type="NCBI Taxonomy" id="393763"/>
    <lineage>
        <taxon>Bacteria</taxon>
        <taxon>Bacillati</taxon>
        <taxon>Bacillota</taxon>
        <taxon>Bacilli</taxon>
        <taxon>Bacillales</taxon>
        <taxon>Bacillaceae</taxon>
        <taxon>Anaerobacillus</taxon>
    </lineage>
</organism>
<evidence type="ECO:0000313" key="4">
    <source>
        <dbReference type="Proteomes" id="UP000179524"/>
    </source>
</evidence>
<dbReference type="RefSeq" id="WP_071308118.1">
    <property type="nucleotide sequence ID" value="NZ_MLQR01000001.1"/>
</dbReference>
<keyword evidence="4" id="KW-1185">Reference proteome</keyword>
<evidence type="ECO:0000256" key="2">
    <source>
        <dbReference type="ARBA" id="ARBA00022448"/>
    </source>
</evidence>
<keyword evidence="2" id="KW-0813">Transport</keyword>
<name>A0A1S2LYN8_9BACI</name>
<evidence type="ECO:0008006" key="5">
    <source>
        <dbReference type="Google" id="ProtNLM"/>
    </source>
</evidence>
<gene>
    <name evidence="3" type="ORF">BKP37_02505</name>
</gene>
<protein>
    <recommendedName>
        <fullName evidence="5">ABC transporter domain-containing protein</fullName>
    </recommendedName>
</protein>
<dbReference type="EMBL" id="MLQR01000001">
    <property type="protein sequence ID" value="OIJ17394.1"/>
    <property type="molecule type" value="Genomic_DNA"/>
</dbReference>
<dbReference type="InterPro" id="IPR027417">
    <property type="entry name" value="P-loop_NTPase"/>
</dbReference>
<dbReference type="AlphaFoldDB" id="A0A1S2LYN8"/>
<comment type="caution">
    <text evidence="3">The sequence shown here is derived from an EMBL/GenBank/DDBJ whole genome shotgun (WGS) entry which is preliminary data.</text>
</comment>
<dbReference type="PANTHER" id="PTHR43335:SF4">
    <property type="entry name" value="ABC TRANSPORTER, ATP-BINDING PROTEIN"/>
    <property type="match status" value="1"/>
</dbReference>
<evidence type="ECO:0000313" key="3">
    <source>
        <dbReference type="EMBL" id="OIJ17394.1"/>
    </source>
</evidence>
<dbReference type="SUPFAM" id="SSF52540">
    <property type="entry name" value="P-loop containing nucleoside triphosphate hydrolases"/>
    <property type="match status" value="1"/>
</dbReference>
<dbReference type="Gene3D" id="3.40.50.300">
    <property type="entry name" value="P-loop containing nucleotide triphosphate hydrolases"/>
    <property type="match status" value="1"/>
</dbReference>
<accession>A0A1S2LYN8</accession>
<proteinExistence type="inferred from homology"/>
<dbReference type="PANTHER" id="PTHR43335">
    <property type="entry name" value="ABC TRANSPORTER, ATP-BINDING PROTEIN"/>
    <property type="match status" value="1"/>
</dbReference>
<dbReference type="OrthoDB" id="9804819at2"/>
<dbReference type="Proteomes" id="UP000179524">
    <property type="component" value="Unassembled WGS sequence"/>
</dbReference>
<evidence type="ECO:0000256" key="1">
    <source>
        <dbReference type="ARBA" id="ARBA00005417"/>
    </source>
</evidence>
<sequence length="76" mass="8489">MLHRPAIRLLDEQTNCLDPPGIQDLRKHLKMLANDGTAIIISGNLLAEIELICDSVLILDNGRMVSDGKLEELRRV</sequence>